<sequence>MRALFLLAGLCISSITQALPLERLNLPDGYSIAVVAQPDNARQMALGEPGTLYVGSRREGKVYRLKDSDGDGIYEQQQTLMRRLNMPTGVAYRDGTLYVAAVNRILMVADAELRSDLPVKGQLLTDDLPDANHHGWKYLKFAPDGKLYFNLGAPCNTCLSEDPRFASILSLDPETGQQQIIARGVRNSVGFTWQPETGEFWFTDNGRDHLGDDLPDDELNRLDKTGQHFGYPYIHAGNIPDPDYYDNQTYDQYPAPVLKLGAHVAPLGLTFYTGKQFAQTGSQHLFIAEHGSWNRSKKVGYRIIRVDTSLTPVKSEVFIDGWLTGEKAWGRPVDVVTDRDGSLLISDDKAGVIYRISYKE</sequence>
<dbReference type="SUPFAM" id="SSF50952">
    <property type="entry name" value="Soluble quinoprotein glucose dehydrogenase"/>
    <property type="match status" value="1"/>
</dbReference>
<gene>
    <name evidence="3" type="ORF">EHS89_11840</name>
</gene>
<evidence type="ECO:0000259" key="2">
    <source>
        <dbReference type="Pfam" id="PF22807"/>
    </source>
</evidence>
<dbReference type="Pfam" id="PF22807">
    <property type="entry name" value="TrAA12"/>
    <property type="match status" value="1"/>
</dbReference>
<comment type="caution">
    <text evidence="3">The sequence shown here is derived from an EMBL/GenBank/DDBJ whole genome shotgun (WGS) entry which is preliminary data.</text>
</comment>
<proteinExistence type="predicted"/>
<dbReference type="OrthoDB" id="9770043at2"/>
<keyword evidence="1" id="KW-0732">Signal</keyword>
<evidence type="ECO:0000256" key="1">
    <source>
        <dbReference type="SAM" id="SignalP"/>
    </source>
</evidence>
<dbReference type="PANTHER" id="PTHR33546:SF1">
    <property type="entry name" value="LARGE, MULTIFUNCTIONAL SECRETED PROTEIN"/>
    <property type="match status" value="1"/>
</dbReference>
<keyword evidence="4" id="KW-1185">Reference proteome</keyword>
<feature type="signal peptide" evidence="1">
    <location>
        <begin position="1"/>
        <end position="18"/>
    </location>
</feature>
<feature type="domain" description="Pyrroloquinoline quinone-dependent pyranose dehydrogenase beta-propeller" evidence="2">
    <location>
        <begin position="179"/>
        <end position="357"/>
    </location>
</feature>
<feature type="chain" id="PRO_5018179086" evidence="1">
    <location>
        <begin position="19"/>
        <end position="360"/>
    </location>
</feature>
<dbReference type="Proteomes" id="UP000267535">
    <property type="component" value="Unassembled WGS sequence"/>
</dbReference>
<dbReference type="AlphaFoldDB" id="A0A3P1SPI0"/>
<evidence type="ECO:0000313" key="3">
    <source>
        <dbReference type="EMBL" id="RRC98874.1"/>
    </source>
</evidence>
<dbReference type="InterPro" id="IPR054539">
    <property type="entry name" value="Beta-prop_PDH"/>
</dbReference>
<dbReference type="PANTHER" id="PTHR33546">
    <property type="entry name" value="LARGE, MULTIFUNCTIONAL SECRETED PROTEIN-RELATED"/>
    <property type="match status" value="1"/>
</dbReference>
<accession>A0A3P1SPI0</accession>
<dbReference type="Gene3D" id="2.120.10.30">
    <property type="entry name" value="TolB, C-terminal domain"/>
    <property type="match status" value="1"/>
</dbReference>
<reference evidence="3 4" key="1">
    <citation type="submission" date="2018-11" db="EMBL/GenBank/DDBJ databases">
        <title>The draft genome sequence of Amphritea balenae JAMM 1525T.</title>
        <authorList>
            <person name="Fang Z."/>
            <person name="Zhang Y."/>
            <person name="Han X."/>
        </authorList>
    </citation>
    <scope>NUCLEOTIDE SEQUENCE [LARGE SCALE GENOMIC DNA]</scope>
    <source>
        <strain evidence="3 4">JAMM 1525</strain>
    </source>
</reference>
<dbReference type="InterPro" id="IPR011042">
    <property type="entry name" value="6-blade_b-propeller_TolB-like"/>
</dbReference>
<dbReference type="RefSeq" id="WP_124926373.1">
    <property type="nucleotide sequence ID" value="NZ_BMOH01000002.1"/>
</dbReference>
<dbReference type="InterPro" id="IPR011041">
    <property type="entry name" value="Quinoprot_gluc/sorb_DH_b-prop"/>
</dbReference>
<name>A0A3P1SPI0_9GAMM</name>
<evidence type="ECO:0000313" key="4">
    <source>
        <dbReference type="Proteomes" id="UP000267535"/>
    </source>
</evidence>
<dbReference type="EMBL" id="RQXV01000006">
    <property type="protein sequence ID" value="RRC98874.1"/>
    <property type="molecule type" value="Genomic_DNA"/>
</dbReference>
<organism evidence="3 4">
    <name type="scientific">Amphritea balenae</name>
    <dbReference type="NCBI Taxonomy" id="452629"/>
    <lineage>
        <taxon>Bacteria</taxon>
        <taxon>Pseudomonadati</taxon>
        <taxon>Pseudomonadota</taxon>
        <taxon>Gammaproteobacteria</taxon>
        <taxon>Oceanospirillales</taxon>
        <taxon>Oceanospirillaceae</taxon>
        <taxon>Amphritea</taxon>
    </lineage>
</organism>
<protein>
    <submittedName>
        <fullName evidence="3">Sorbosone dehydrogenase family protein</fullName>
    </submittedName>
</protein>